<feature type="compositionally biased region" description="Basic and acidic residues" evidence="5">
    <location>
        <begin position="116"/>
        <end position="135"/>
    </location>
</feature>
<evidence type="ECO:0000313" key="7">
    <source>
        <dbReference type="Proteomes" id="UP001345013"/>
    </source>
</evidence>
<evidence type="ECO:0000256" key="5">
    <source>
        <dbReference type="SAM" id="MobiDB-lite"/>
    </source>
</evidence>
<comment type="subcellular location">
    <subcellularLocation>
        <location evidence="4">Cytoplasm</location>
    </subcellularLocation>
</comment>
<feature type="compositionally biased region" description="Acidic residues" evidence="5">
    <location>
        <begin position="9"/>
        <end position="27"/>
    </location>
</feature>
<feature type="compositionally biased region" description="Basic and acidic residues" evidence="5">
    <location>
        <begin position="60"/>
        <end position="80"/>
    </location>
</feature>
<feature type="region of interest" description="Disordered" evidence="5">
    <location>
        <begin position="234"/>
        <end position="285"/>
    </location>
</feature>
<comment type="similarity">
    <text evidence="4">Belongs to the eIF-3 subunit J family.</text>
</comment>
<dbReference type="PANTHER" id="PTHR21681">
    <property type="entry name" value="EUKARYOTIC TRANSLATION INITIATION FACTOR 3 SUBUNIT J"/>
    <property type="match status" value="1"/>
</dbReference>
<dbReference type="InterPro" id="IPR013906">
    <property type="entry name" value="eIF3j"/>
</dbReference>
<keyword evidence="7" id="KW-1185">Reference proteome</keyword>
<feature type="region of interest" description="Disordered" evidence="5">
    <location>
        <begin position="1"/>
        <end position="148"/>
    </location>
</feature>
<dbReference type="Gene3D" id="1.10.246.60">
    <property type="entry name" value="Eukaryotic translation initiation factor 3 like domains"/>
    <property type="match status" value="1"/>
</dbReference>
<feature type="compositionally biased region" description="Acidic residues" evidence="5">
    <location>
        <begin position="40"/>
        <end position="59"/>
    </location>
</feature>
<comment type="caution">
    <text evidence="6">The sequence shown here is derived from an EMBL/GenBank/DDBJ whole genome shotgun (WGS) entry which is preliminary data.</text>
</comment>
<keyword evidence="1 4" id="KW-0963">Cytoplasm</keyword>
<accession>A0ABR0KN61</accession>
<name>A0ABR0KN61_9EURO</name>
<reference evidence="6 7" key="1">
    <citation type="submission" date="2023-08" db="EMBL/GenBank/DDBJ databases">
        <title>Black Yeasts Isolated from many extreme environments.</title>
        <authorList>
            <person name="Coleine C."/>
            <person name="Stajich J.E."/>
            <person name="Selbmann L."/>
        </authorList>
    </citation>
    <scope>NUCLEOTIDE SEQUENCE [LARGE SCALE GENOMIC DNA]</scope>
    <source>
        <strain evidence="6 7">CCFEE 5885</strain>
    </source>
</reference>
<feature type="compositionally biased region" description="Basic and acidic residues" evidence="5">
    <location>
        <begin position="234"/>
        <end position="245"/>
    </location>
</feature>
<dbReference type="InterPro" id="IPR023194">
    <property type="entry name" value="eIF3-like_dom_sf"/>
</dbReference>
<dbReference type="Pfam" id="PF08597">
    <property type="entry name" value="eIF3_subunit"/>
    <property type="match status" value="1"/>
</dbReference>
<sequence>MAPPKKWDDEDDEETSSEETSSGEESVEVQTVPIRKKFDDEEDADDVADNWEEAEDSEEERQKAKAAAEAKAKADAEAAKNKKSKAQRVEEHREANRRKKMAAMDDEESEESEDEADKRQRLRQIEQEADLKNAEDLLASGLGPKSRGAKAVVIENNDKPGETIDLSSIALFKPATKTQFEGLSEVLVPLLRASSNKPHFSIWAQNFCKQICQDIPSTDIKKAASTLTALSNEKMKEEKAQDKGAKKSKAQKTKSTLGGAGRDMARGAADTTAYDNEDIGDDDFM</sequence>
<proteinExistence type="inferred from homology"/>
<dbReference type="PANTHER" id="PTHR21681:SF0">
    <property type="entry name" value="EUKARYOTIC TRANSLATION INITIATION FACTOR 3 SUBUNIT J"/>
    <property type="match status" value="1"/>
</dbReference>
<keyword evidence="2 4" id="KW-0396">Initiation factor</keyword>
<dbReference type="EMBL" id="JAVRRG010000004">
    <property type="protein sequence ID" value="KAK5101477.1"/>
    <property type="molecule type" value="Genomic_DNA"/>
</dbReference>
<organism evidence="6 7">
    <name type="scientific">Lithohypha guttulata</name>
    <dbReference type="NCBI Taxonomy" id="1690604"/>
    <lineage>
        <taxon>Eukaryota</taxon>
        <taxon>Fungi</taxon>
        <taxon>Dikarya</taxon>
        <taxon>Ascomycota</taxon>
        <taxon>Pezizomycotina</taxon>
        <taxon>Eurotiomycetes</taxon>
        <taxon>Chaetothyriomycetidae</taxon>
        <taxon>Chaetothyriales</taxon>
        <taxon>Trichomeriaceae</taxon>
        <taxon>Lithohypha</taxon>
    </lineage>
</organism>
<keyword evidence="3 4" id="KW-0648">Protein biosynthesis</keyword>
<comment type="function">
    <text evidence="4">Component of the eukaryotic translation initiation factor 3 (eIF-3) complex, which is involved in protein synthesis of a specialized repertoire of mRNAs and, together with other initiation factors, stimulates binding of mRNA and methionyl-tRNAi to the 40S ribosome. The eIF-3 complex specifically targets and initiates translation of a subset of mRNAs involved in cell proliferation.</text>
</comment>
<dbReference type="Proteomes" id="UP001345013">
    <property type="component" value="Unassembled WGS sequence"/>
</dbReference>
<feature type="compositionally biased region" description="Acidic residues" evidence="5">
    <location>
        <begin position="104"/>
        <end position="115"/>
    </location>
</feature>
<evidence type="ECO:0000256" key="4">
    <source>
        <dbReference type="HAMAP-Rule" id="MF_03009"/>
    </source>
</evidence>
<comment type="subunit">
    <text evidence="4">Component of the eukaryotic translation initiation factor 3 (eIF-3) complex.</text>
</comment>
<dbReference type="GO" id="GO:0003743">
    <property type="term" value="F:translation initiation factor activity"/>
    <property type="evidence" value="ECO:0007669"/>
    <property type="project" value="UniProtKB-KW"/>
</dbReference>
<evidence type="ECO:0000256" key="1">
    <source>
        <dbReference type="ARBA" id="ARBA00022490"/>
    </source>
</evidence>
<feature type="compositionally biased region" description="Acidic residues" evidence="5">
    <location>
        <begin position="275"/>
        <end position="285"/>
    </location>
</feature>
<protein>
    <recommendedName>
        <fullName evidence="4">Eukaryotic translation initiation factor 3 subunit J</fullName>
        <shortName evidence="4">eIF3j</shortName>
    </recommendedName>
    <alternativeName>
        <fullName evidence="4">Eukaryotic translation initiation factor 3 30 kDa subunit homolog</fullName>
        <shortName evidence="4">eIF-3 30 kDa subunit homolog</shortName>
    </alternativeName>
</protein>
<evidence type="ECO:0000256" key="2">
    <source>
        <dbReference type="ARBA" id="ARBA00022540"/>
    </source>
</evidence>
<evidence type="ECO:0000256" key="3">
    <source>
        <dbReference type="ARBA" id="ARBA00022917"/>
    </source>
</evidence>
<gene>
    <name evidence="4 6" type="primary">HCR1</name>
    <name evidence="6" type="ORF">LTR24_000533</name>
</gene>
<evidence type="ECO:0000313" key="6">
    <source>
        <dbReference type="EMBL" id="KAK5101477.1"/>
    </source>
</evidence>
<dbReference type="HAMAP" id="MF_03009">
    <property type="entry name" value="eIF3j"/>
    <property type="match status" value="1"/>
</dbReference>